<comment type="subcellular location">
    <subcellularLocation>
        <location evidence="1 5">Periplasm</location>
    </subcellularLocation>
</comment>
<evidence type="ECO:0000256" key="3">
    <source>
        <dbReference type="ARBA" id="ARBA00022729"/>
    </source>
</evidence>
<evidence type="ECO:0000256" key="2">
    <source>
        <dbReference type="ARBA" id="ARBA00022448"/>
    </source>
</evidence>
<organism evidence="7 8">
    <name type="scientific">Ferrovibrio xuzhouensis</name>
    <dbReference type="NCBI Taxonomy" id="1576914"/>
    <lineage>
        <taxon>Bacteria</taxon>
        <taxon>Pseudomonadati</taxon>
        <taxon>Pseudomonadota</taxon>
        <taxon>Alphaproteobacteria</taxon>
        <taxon>Rhodospirillales</taxon>
        <taxon>Rhodospirillaceae</taxon>
        <taxon>Ferrovibrio</taxon>
    </lineage>
</organism>
<dbReference type="PRINTS" id="PR00909">
    <property type="entry name" value="SPERMDNBNDNG"/>
</dbReference>
<reference evidence="8" key="1">
    <citation type="journal article" date="2019" name="Int. J. Syst. Evol. Microbiol.">
        <title>The Global Catalogue of Microorganisms (GCM) 10K type strain sequencing project: providing services to taxonomists for standard genome sequencing and annotation.</title>
        <authorList>
            <consortium name="The Broad Institute Genomics Platform"/>
            <consortium name="The Broad Institute Genome Sequencing Center for Infectious Disease"/>
            <person name="Wu L."/>
            <person name="Ma J."/>
        </authorList>
    </citation>
    <scope>NUCLEOTIDE SEQUENCE [LARGE SCALE GENOMIC DNA]</scope>
    <source>
        <strain evidence="8">KCTC 42182</strain>
    </source>
</reference>
<dbReference type="SUPFAM" id="SSF53850">
    <property type="entry name" value="Periplasmic binding protein-like II"/>
    <property type="match status" value="1"/>
</dbReference>
<evidence type="ECO:0000313" key="8">
    <source>
        <dbReference type="Proteomes" id="UP001595711"/>
    </source>
</evidence>
<dbReference type="PANTHER" id="PTHR30222:SF12">
    <property type="entry name" value="NORSPERMIDINE SENSOR"/>
    <property type="match status" value="1"/>
</dbReference>
<feature type="signal peptide" evidence="6">
    <location>
        <begin position="1"/>
        <end position="24"/>
    </location>
</feature>
<evidence type="ECO:0000256" key="6">
    <source>
        <dbReference type="SAM" id="SignalP"/>
    </source>
</evidence>
<keyword evidence="8" id="KW-1185">Reference proteome</keyword>
<feature type="chain" id="PRO_5047145642" description="Putrescine-binding periplasmic protein" evidence="6">
    <location>
        <begin position="25"/>
        <end position="365"/>
    </location>
</feature>
<keyword evidence="4 5" id="KW-0574">Periplasm</keyword>
<sequence length="365" mass="40278">MRHAVFAATALVALACLSGLPAAAQEKVVNVYNWSDYIDPQVLKDFEAETGIKVRYDVYDSNDTLESKLLAGKTGYDVVVPTQYYMARQVQAKLLQPLDKSKLPNLKTLDPVLMQRLARFDPGNDHAVIYMWGTSGIGLNPDLIKARMPNPPANSLHMLFDPAVVSKFADCGVEVLDAPDELLVAAMKYLGLDPNSKDAASIAKAEEVLLKVRPYIRKFHSSQYINDLANGDICLAYGFSGDILQARSRAEEAKKGVRVQYLLPKEGAQQWFDVMAIPADAPHVDNAHAFINFILQPKVIAKITNAVQYPNAVPASLQFVDKEAMSDKDVFPPASALNRLYTVEPFKQAEQRVLTRAWTRVKGGG</sequence>
<dbReference type="PANTHER" id="PTHR30222">
    <property type="entry name" value="SPERMIDINE/PUTRESCINE-BINDING PERIPLASMIC PROTEIN"/>
    <property type="match status" value="1"/>
</dbReference>
<evidence type="ECO:0000256" key="1">
    <source>
        <dbReference type="ARBA" id="ARBA00004418"/>
    </source>
</evidence>
<dbReference type="PIRSF" id="PIRSF019574">
    <property type="entry name" value="Periplasmic_polyamine_BP"/>
    <property type="match status" value="1"/>
</dbReference>
<dbReference type="InterPro" id="IPR006059">
    <property type="entry name" value="SBP"/>
</dbReference>
<dbReference type="Gene3D" id="3.40.190.10">
    <property type="entry name" value="Periplasmic binding protein-like II"/>
    <property type="match status" value="2"/>
</dbReference>
<keyword evidence="3 6" id="KW-0732">Signal</keyword>
<proteinExistence type="inferred from homology"/>
<comment type="function">
    <text evidence="5">Required for the activity of the bacterial periplasmic transport system of putrescine.</text>
</comment>
<dbReference type="Pfam" id="PF13416">
    <property type="entry name" value="SBP_bac_8"/>
    <property type="match status" value="1"/>
</dbReference>
<dbReference type="RefSeq" id="WP_379728140.1">
    <property type="nucleotide sequence ID" value="NZ_JBHRYJ010000003.1"/>
</dbReference>
<name>A0ABV7VH92_9PROT</name>
<dbReference type="CDD" id="cd13659">
    <property type="entry name" value="PBP2_PotF"/>
    <property type="match status" value="1"/>
</dbReference>
<dbReference type="EMBL" id="JBHRYJ010000003">
    <property type="protein sequence ID" value="MFC3676886.1"/>
    <property type="molecule type" value="Genomic_DNA"/>
</dbReference>
<dbReference type="InterPro" id="IPR001188">
    <property type="entry name" value="Sperm_putr-bd"/>
</dbReference>
<evidence type="ECO:0000313" key="7">
    <source>
        <dbReference type="EMBL" id="MFC3676886.1"/>
    </source>
</evidence>
<accession>A0ABV7VH92</accession>
<keyword evidence="2 5" id="KW-0813">Transport</keyword>
<dbReference type="Proteomes" id="UP001595711">
    <property type="component" value="Unassembled WGS sequence"/>
</dbReference>
<comment type="caution">
    <text evidence="7">The sequence shown here is derived from an EMBL/GenBank/DDBJ whole genome shotgun (WGS) entry which is preliminary data.</text>
</comment>
<evidence type="ECO:0000256" key="4">
    <source>
        <dbReference type="ARBA" id="ARBA00022764"/>
    </source>
</evidence>
<evidence type="ECO:0000256" key="5">
    <source>
        <dbReference type="PIRNR" id="PIRNR019574"/>
    </source>
</evidence>
<dbReference type="PROSITE" id="PS51257">
    <property type="entry name" value="PROKAR_LIPOPROTEIN"/>
    <property type="match status" value="1"/>
</dbReference>
<protein>
    <recommendedName>
        <fullName evidence="5">Putrescine-binding periplasmic protein</fullName>
    </recommendedName>
</protein>
<gene>
    <name evidence="7" type="ORF">ACFOOQ_15115</name>
</gene>
<comment type="similarity">
    <text evidence="5">Belongs to the bacterial solute-binding protein PotD/PotF family.</text>
</comment>